<keyword evidence="1" id="KW-0472">Membrane</keyword>
<name>A0ABQ4R0N3_9HYPH</name>
<keyword evidence="1" id="KW-1133">Transmembrane helix</keyword>
<gene>
    <name evidence="2" type="ORF">OPKNFCMD_3989</name>
</gene>
<reference evidence="2" key="2">
    <citation type="submission" date="2021-08" db="EMBL/GenBank/DDBJ databases">
        <authorList>
            <person name="Tani A."/>
            <person name="Ola A."/>
            <person name="Ogura Y."/>
            <person name="Katsura K."/>
            <person name="Hayashi T."/>
        </authorList>
    </citation>
    <scope>NUCLEOTIDE SEQUENCE</scope>
    <source>
        <strain evidence="2">KCTC 52305</strain>
    </source>
</reference>
<evidence type="ECO:0000313" key="2">
    <source>
        <dbReference type="EMBL" id="GJD51237.1"/>
    </source>
</evidence>
<comment type="caution">
    <text evidence="2">The sequence shown here is derived from an EMBL/GenBank/DDBJ whole genome shotgun (WGS) entry which is preliminary data.</text>
</comment>
<reference evidence="2" key="1">
    <citation type="journal article" date="2021" name="Front. Microbiol.">
        <title>Comprehensive Comparative Genomics and Phenotyping of Methylobacterium Species.</title>
        <authorList>
            <person name="Alessa O."/>
            <person name="Ogura Y."/>
            <person name="Fujitani Y."/>
            <person name="Takami H."/>
            <person name="Hayashi T."/>
            <person name="Sahin N."/>
            <person name="Tani A."/>
        </authorList>
    </citation>
    <scope>NUCLEOTIDE SEQUENCE</scope>
    <source>
        <strain evidence="2">KCTC 52305</strain>
    </source>
</reference>
<proteinExistence type="predicted"/>
<evidence type="ECO:0000313" key="3">
    <source>
        <dbReference type="Proteomes" id="UP001055167"/>
    </source>
</evidence>
<accession>A0ABQ4R0N3</accession>
<keyword evidence="1" id="KW-0812">Transmembrane</keyword>
<feature type="transmembrane region" description="Helical" evidence="1">
    <location>
        <begin position="49"/>
        <end position="67"/>
    </location>
</feature>
<dbReference type="EMBL" id="BPQH01000012">
    <property type="protein sequence ID" value="GJD51237.1"/>
    <property type="molecule type" value="Genomic_DNA"/>
</dbReference>
<dbReference type="Proteomes" id="UP001055167">
    <property type="component" value="Unassembled WGS sequence"/>
</dbReference>
<organism evidence="2 3">
    <name type="scientific">Methylobacterium crusticola</name>
    <dbReference type="NCBI Taxonomy" id="1697972"/>
    <lineage>
        <taxon>Bacteria</taxon>
        <taxon>Pseudomonadati</taxon>
        <taxon>Pseudomonadota</taxon>
        <taxon>Alphaproteobacteria</taxon>
        <taxon>Hyphomicrobiales</taxon>
        <taxon>Methylobacteriaceae</taxon>
        <taxon>Methylobacterium</taxon>
    </lineage>
</organism>
<dbReference type="RefSeq" id="WP_128565772.1">
    <property type="nucleotide sequence ID" value="NZ_BPQH01000012.1"/>
</dbReference>
<protein>
    <submittedName>
        <fullName evidence="2">Uncharacterized protein</fullName>
    </submittedName>
</protein>
<sequence>MKHPILHRHPDGSAHYTHCYGENDRRPYRFEWQRPARPVALRRRALSRWVLLAVVSGVATAAAWAAMPESPCAGERIALSHNHVETL</sequence>
<keyword evidence="3" id="KW-1185">Reference proteome</keyword>
<evidence type="ECO:0000256" key="1">
    <source>
        <dbReference type="SAM" id="Phobius"/>
    </source>
</evidence>